<dbReference type="GO" id="GO:0016651">
    <property type="term" value="F:oxidoreductase activity, acting on NAD(P)H"/>
    <property type="evidence" value="ECO:0007669"/>
    <property type="project" value="TreeGrafter"/>
</dbReference>
<name>A0A841SVD5_9BACL</name>
<dbReference type="EMBL" id="JACJVQ010000008">
    <property type="protein sequence ID" value="MBB6634949.1"/>
    <property type="molecule type" value="Genomic_DNA"/>
</dbReference>
<evidence type="ECO:0000256" key="2">
    <source>
        <dbReference type="ARBA" id="ARBA00022630"/>
    </source>
</evidence>
<evidence type="ECO:0000259" key="6">
    <source>
        <dbReference type="Pfam" id="PF14759"/>
    </source>
</evidence>
<dbReference type="AlphaFoldDB" id="A0A841SVD5"/>
<reference evidence="7 8" key="1">
    <citation type="submission" date="2020-08" db="EMBL/GenBank/DDBJ databases">
        <title>Cohnella phylogeny.</title>
        <authorList>
            <person name="Dunlap C."/>
        </authorList>
    </citation>
    <scope>NUCLEOTIDE SEQUENCE [LARGE SCALE GENOMIC DNA]</scope>
    <source>
        <strain evidence="7 8">DSM 25241</strain>
    </source>
</reference>
<sequence length="416" mass="44604">MLEKKIVIVGAGEAGTRAAIELREQGWEGELTLVGDEPLHPYERPPLSKQQLSEEELPLPATILNAERMKELAIDFAAGDAAVRINREHKRVVLASGKELAYGKLLLATGSNPRMLAVPGDASGEMLYLRKHADAIAIRDCLRPGSRLAVIGGGFIGLEVAAGAIRRGCEATLIEVGPRILMRGVPEPIAAAVEARHREAGVRFHVGVGIASANRADGGYAIELADGTTVRADVIVAGIGAIPETALAEASGLAIENGIRVNERLQTSDPDIYAIGDCCSFPHPLFGGRRIRLESWRNAQDQGTHVATGLLGASEPYRSLPWFWSDQYELTLQVAGLSDPSDRIVLRDLGETGRIYFHLAGDGRLVCASGIGPSDGAIAREMKLAERLTERQPVIPAEELADPSRKLKDLLRAQPV</sequence>
<keyword evidence="8" id="KW-1185">Reference proteome</keyword>
<keyword evidence="4" id="KW-0560">Oxidoreductase</keyword>
<dbReference type="Gene3D" id="3.30.390.30">
    <property type="match status" value="1"/>
</dbReference>
<organism evidence="7 8">
    <name type="scientific">Cohnella thailandensis</name>
    <dbReference type="NCBI Taxonomy" id="557557"/>
    <lineage>
        <taxon>Bacteria</taxon>
        <taxon>Bacillati</taxon>
        <taxon>Bacillota</taxon>
        <taxon>Bacilli</taxon>
        <taxon>Bacillales</taxon>
        <taxon>Paenibacillaceae</taxon>
        <taxon>Cohnella</taxon>
    </lineage>
</organism>
<feature type="domain" description="Reductase C-terminal" evidence="6">
    <location>
        <begin position="322"/>
        <end position="411"/>
    </location>
</feature>
<evidence type="ECO:0000259" key="5">
    <source>
        <dbReference type="Pfam" id="PF07992"/>
    </source>
</evidence>
<dbReference type="RefSeq" id="WP_185120171.1">
    <property type="nucleotide sequence ID" value="NZ_JACJVQ010000008.1"/>
</dbReference>
<evidence type="ECO:0000256" key="1">
    <source>
        <dbReference type="ARBA" id="ARBA00001974"/>
    </source>
</evidence>
<dbReference type="InterPro" id="IPR016156">
    <property type="entry name" value="FAD/NAD-linked_Rdtase_dimer_sf"/>
</dbReference>
<dbReference type="SUPFAM" id="SSF55424">
    <property type="entry name" value="FAD/NAD-linked reductases, dimerisation (C-terminal) domain"/>
    <property type="match status" value="1"/>
</dbReference>
<dbReference type="InterPro" id="IPR050446">
    <property type="entry name" value="FAD-oxidoreductase/Apoptosis"/>
</dbReference>
<keyword evidence="2" id="KW-0285">Flavoprotein</keyword>
<evidence type="ECO:0000313" key="7">
    <source>
        <dbReference type="EMBL" id="MBB6634949.1"/>
    </source>
</evidence>
<evidence type="ECO:0000313" key="8">
    <source>
        <dbReference type="Proteomes" id="UP000535838"/>
    </source>
</evidence>
<feature type="domain" description="FAD/NAD(P)-binding" evidence="5">
    <location>
        <begin position="4"/>
        <end position="303"/>
    </location>
</feature>
<dbReference type="Gene3D" id="3.50.50.60">
    <property type="entry name" value="FAD/NAD(P)-binding domain"/>
    <property type="match status" value="2"/>
</dbReference>
<dbReference type="Proteomes" id="UP000535838">
    <property type="component" value="Unassembled WGS sequence"/>
</dbReference>
<dbReference type="SUPFAM" id="SSF51905">
    <property type="entry name" value="FAD/NAD(P)-binding domain"/>
    <property type="match status" value="1"/>
</dbReference>
<accession>A0A841SVD5</accession>
<dbReference type="InterPro" id="IPR036188">
    <property type="entry name" value="FAD/NAD-bd_sf"/>
</dbReference>
<dbReference type="GO" id="GO:0005737">
    <property type="term" value="C:cytoplasm"/>
    <property type="evidence" value="ECO:0007669"/>
    <property type="project" value="TreeGrafter"/>
</dbReference>
<evidence type="ECO:0000256" key="3">
    <source>
        <dbReference type="ARBA" id="ARBA00022827"/>
    </source>
</evidence>
<dbReference type="InterPro" id="IPR028202">
    <property type="entry name" value="Reductase_C"/>
</dbReference>
<keyword evidence="3" id="KW-0274">FAD</keyword>
<dbReference type="Pfam" id="PF07992">
    <property type="entry name" value="Pyr_redox_2"/>
    <property type="match status" value="1"/>
</dbReference>
<dbReference type="InterPro" id="IPR023753">
    <property type="entry name" value="FAD/NAD-binding_dom"/>
</dbReference>
<dbReference type="PANTHER" id="PTHR43557">
    <property type="entry name" value="APOPTOSIS-INDUCING FACTOR 1"/>
    <property type="match status" value="1"/>
</dbReference>
<proteinExistence type="predicted"/>
<dbReference type="PANTHER" id="PTHR43557:SF2">
    <property type="entry name" value="RIESKE DOMAIN-CONTAINING PROTEIN-RELATED"/>
    <property type="match status" value="1"/>
</dbReference>
<protein>
    <submittedName>
        <fullName evidence="7">FAD-dependent oxidoreductase</fullName>
    </submittedName>
</protein>
<dbReference type="Pfam" id="PF14759">
    <property type="entry name" value="Reductase_C"/>
    <property type="match status" value="1"/>
</dbReference>
<evidence type="ECO:0000256" key="4">
    <source>
        <dbReference type="ARBA" id="ARBA00023002"/>
    </source>
</evidence>
<comment type="cofactor">
    <cofactor evidence="1">
        <name>FAD</name>
        <dbReference type="ChEBI" id="CHEBI:57692"/>
    </cofactor>
</comment>
<gene>
    <name evidence="7" type="ORF">H7B67_12580</name>
</gene>
<dbReference type="PRINTS" id="PR00411">
    <property type="entry name" value="PNDRDTASEI"/>
</dbReference>
<comment type="caution">
    <text evidence="7">The sequence shown here is derived from an EMBL/GenBank/DDBJ whole genome shotgun (WGS) entry which is preliminary data.</text>
</comment>
<dbReference type="PRINTS" id="PR00368">
    <property type="entry name" value="FADPNR"/>
</dbReference>